<protein>
    <submittedName>
        <fullName evidence="1">Uncharacterized protein</fullName>
    </submittedName>
</protein>
<dbReference type="AlphaFoldDB" id="A0A0F9RUL4"/>
<sequence length="61" mass="6828">MQTNTMPQDKVQEAIDLLNHLDTIEFSLTIIIKKGSKRIKVEGVKRSRIITVSSSGYGKPL</sequence>
<evidence type="ECO:0000313" key="1">
    <source>
        <dbReference type="EMBL" id="KKN53592.1"/>
    </source>
</evidence>
<organism evidence="1">
    <name type="scientific">marine sediment metagenome</name>
    <dbReference type="NCBI Taxonomy" id="412755"/>
    <lineage>
        <taxon>unclassified sequences</taxon>
        <taxon>metagenomes</taxon>
        <taxon>ecological metagenomes</taxon>
    </lineage>
</organism>
<dbReference type="EMBL" id="LAZR01000964">
    <property type="protein sequence ID" value="KKN53592.1"/>
    <property type="molecule type" value="Genomic_DNA"/>
</dbReference>
<reference evidence="1" key="1">
    <citation type="journal article" date="2015" name="Nature">
        <title>Complex archaea that bridge the gap between prokaryotes and eukaryotes.</title>
        <authorList>
            <person name="Spang A."/>
            <person name="Saw J.H."/>
            <person name="Jorgensen S.L."/>
            <person name="Zaremba-Niedzwiedzka K."/>
            <person name="Martijn J."/>
            <person name="Lind A.E."/>
            <person name="van Eijk R."/>
            <person name="Schleper C."/>
            <person name="Guy L."/>
            <person name="Ettema T.J."/>
        </authorList>
    </citation>
    <scope>NUCLEOTIDE SEQUENCE</scope>
</reference>
<comment type="caution">
    <text evidence="1">The sequence shown here is derived from an EMBL/GenBank/DDBJ whole genome shotgun (WGS) entry which is preliminary data.</text>
</comment>
<proteinExistence type="predicted"/>
<accession>A0A0F9RUL4</accession>
<gene>
    <name evidence="1" type="ORF">LCGC14_0600880</name>
</gene>
<name>A0A0F9RUL4_9ZZZZ</name>